<proteinExistence type="predicted"/>
<dbReference type="EMBL" id="JAMZIH010002064">
    <property type="protein sequence ID" value="KAJ1677691.1"/>
    <property type="molecule type" value="Genomic_DNA"/>
</dbReference>
<organism evidence="1 2">
    <name type="scientific">Spiromyces aspiralis</name>
    <dbReference type="NCBI Taxonomy" id="68401"/>
    <lineage>
        <taxon>Eukaryota</taxon>
        <taxon>Fungi</taxon>
        <taxon>Fungi incertae sedis</taxon>
        <taxon>Zoopagomycota</taxon>
        <taxon>Kickxellomycotina</taxon>
        <taxon>Kickxellomycetes</taxon>
        <taxon>Kickxellales</taxon>
        <taxon>Kickxellaceae</taxon>
        <taxon>Spiromyces</taxon>
    </lineage>
</organism>
<evidence type="ECO:0000313" key="2">
    <source>
        <dbReference type="Proteomes" id="UP001145114"/>
    </source>
</evidence>
<reference evidence="1" key="1">
    <citation type="submission" date="2022-06" db="EMBL/GenBank/DDBJ databases">
        <title>Phylogenomic reconstructions and comparative analyses of Kickxellomycotina fungi.</title>
        <authorList>
            <person name="Reynolds N.K."/>
            <person name="Stajich J.E."/>
            <person name="Barry K."/>
            <person name="Grigoriev I.V."/>
            <person name="Crous P."/>
            <person name="Smith M.E."/>
        </authorList>
    </citation>
    <scope>NUCLEOTIDE SEQUENCE</scope>
    <source>
        <strain evidence="1">RSA 2271</strain>
    </source>
</reference>
<name>A0ACC1HN02_9FUNG</name>
<gene>
    <name evidence="1" type="primary">STE23_7</name>
    <name evidence="1" type="ORF">EV182_005629</name>
</gene>
<keyword evidence="2" id="KW-1185">Reference proteome</keyword>
<keyword evidence="1" id="KW-0378">Hydrolase</keyword>
<dbReference type="Proteomes" id="UP001145114">
    <property type="component" value="Unassembled WGS sequence"/>
</dbReference>
<evidence type="ECO:0000313" key="1">
    <source>
        <dbReference type="EMBL" id="KAJ1677691.1"/>
    </source>
</evidence>
<protein>
    <submittedName>
        <fullName evidence="1">Metalloprotease</fullName>
        <ecNumber evidence="1">3.4.24.56</ecNumber>
    </submittedName>
</protein>
<dbReference type="EC" id="3.4.24.56" evidence="1"/>
<feature type="non-terminal residue" evidence="1">
    <location>
        <position position="500"/>
    </location>
</feature>
<keyword evidence="1" id="KW-0482">Metalloprotease</keyword>
<accession>A0ACC1HN02</accession>
<comment type="caution">
    <text evidence="1">The sequence shown here is derived from an EMBL/GenBank/DDBJ whole genome shotgun (WGS) entry which is preliminary data.</text>
</comment>
<sequence>MYWTWITFPIPESKHLYKSPPLAYIDSLFEYHGEGSLFAYLDKRGWISDISGSPDNDVEGFDVYRCQLALTEEGHRHHRDVLRALFSYLNMFRSHPLPHSYFDDVRQHRRDRFQFKVLRRSASFVTNAVRLLSSPHYPRQHLYAAKDLLLDYSPELIQRTLEFLRPDNCVMLIGSDDLDVAYNKKEKYFGIEYRRDPIDPEFLEELRNIEPFPEFKLPPKNPYMVKGLKPITGIEKAKNPVLEPTLLLRSNLGEVWHRKDDRFFLPRGEINLKMTLPHICDSAKSDVAFDLLVNILNKELKLLTSQFSLAGLGYELLAYYDSMKLDVYGFTPKLLLAYSTVLEFIRNYAPTRERFESEKTDLLKDLCNFVHEQPDSHAVAFNKYLLCSKAAYIDDCVEELKATDYDQFTQFVADVFSEAYFKVMAVGYFDEDTALRAYRLAVDLFNPQPAISIERRHPIRANRQKPGRYILQRTSMSSDNLNSAVCHTVYFGNLSVIEHN</sequence>
<keyword evidence="1" id="KW-0645">Protease</keyword>